<feature type="region of interest" description="Disordered" evidence="1">
    <location>
        <begin position="490"/>
        <end position="512"/>
    </location>
</feature>
<feature type="compositionally biased region" description="Low complexity" evidence="1">
    <location>
        <begin position="550"/>
        <end position="568"/>
    </location>
</feature>
<feature type="compositionally biased region" description="Basic and acidic residues" evidence="1">
    <location>
        <begin position="684"/>
        <end position="704"/>
    </location>
</feature>
<feature type="region of interest" description="Disordered" evidence="1">
    <location>
        <begin position="262"/>
        <end position="285"/>
    </location>
</feature>
<name>A0A1X6P6Y1_PORUM</name>
<feature type="region of interest" description="Disordered" evidence="1">
    <location>
        <begin position="144"/>
        <end position="241"/>
    </location>
</feature>
<protein>
    <submittedName>
        <fullName evidence="3">Uncharacterized protein</fullName>
    </submittedName>
</protein>
<organism evidence="3 4">
    <name type="scientific">Porphyra umbilicalis</name>
    <name type="common">Purple laver</name>
    <name type="synonym">Red alga</name>
    <dbReference type="NCBI Taxonomy" id="2786"/>
    <lineage>
        <taxon>Eukaryota</taxon>
        <taxon>Rhodophyta</taxon>
        <taxon>Bangiophyceae</taxon>
        <taxon>Bangiales</taxon>
        <taxon>Bangiaceae</taxon>
        <taxon>Porphyra</taxon>
    </lineage>
</organism>
<evidence type="ECO:0000256" key="1">
    <source>
        <dbReference type="SAM" id="MobiDB-lite"/>
    </source>
</evidence>
<feature type="compositionally biased region" description="Low complexity" evidence="1">
    <location>
        <begin position="664"/>
        <end position="681"/>
    </location>
</feature>
<dbReference type="InterPro" id="IPR005404">
    <property type="entry name" value="K_chnl_volt-dep_Kv3.3"/>
</dbReference>
<keyword evidence="2" id="KW-0732">Signal</keyword>
<feature type="compositionally biased region" description="Basic residues" evidence="1">
    <location>
        <begin position="643"/>
        <end position="659"/>
    </location>
</feature>
<dbReference type="GO" id="GO:0005884">
    <property type="term" value="C:actin filament"/>
    <property type="evidence" value="ECO:0007669"/>
    <property type="project" value="TreeGrafter"/>
</dbReference>
<feature type="region of interest" description="Disordered" evidence="1">
    <location>
        <begin position="355"/>
        <end position="429"/>
    </location>
</feature>
<feature type="chain" id="PRO_5012032931" evidence="2">
    <location>
        <begin position="24"/>
        <end position="872"/>
    </location>
</feature>
<dbReference type="GO" id="GO:0030041">
    <property type="term" value="P:actin filament polymerization"/>
    <property type="evidence" value="ECO:0007669"/>
    <property type="project" value="TreeGrafter"/>
</dbReference>
<feature type="compositionally biased region" description="Polar residues" evidence="1">
    <location>
        <begin position="176"/>
        <end position="186"/>
    </location>
</feature>
<feature type="compositionally biased region" description="Low complexity" evidence="1">
    <location>
        <begin position="359"/>
        <end position="379"/>
    </location>
</feature>
<dbReference type="EMBL" id="KV918863">
    <property type="protein sequence ID" value="OSX76526.1"/>
    <property type="molecule type" value="Genomic_DNA"/>
</dbReference>
<sequence>MAAGAIVDAVLLCLSLCAFVVNFGPFPVARDIGGEYGVSSACTLCLSRPCAPPPPFQICACTGSHSKTTQADAPSFSSLFGHSPATWVVFPPLLPGPSPYLKKTATRTCSTLPALAPPHPPGHPSHVVFTVAVASWSAVRDRRSAAPQEAAGGATCGSVSGGRPAPCSPPRVGSGPTHSTPHTLQPPSRGPAVRRTPAAAAAAAAATAAATARAQGTTGPPTAATAPHPRPATRQRRCLPWRGVRARRHDGKSYRRGACAYRRGGRRQPPLPLLSSSGGGGRPSLPPLRCSESGGRKRLVGRVCFQPVTAAAAALAVAPAAAVAAFAPSGEFNGGERHVGRRVGHPCHRRRAAAPAGSVVWGDAGDAPADGWAAGVRAAAPPPPPPPPSPQPPQPLPPSPAPGTHTADGCGLAALAGGGGGGARDGGGGTSSGHLCGSGGSGGGGDDGCGACSNPREASAHPPPPPLGPPYAAARALTAAFAAAAAAAADAPADGGMGRKRVAPRAPAARRGDAVATWAAADGREAGKLHAFAGMAVPHPPTPPLTQAVGAARRPPGAAAAAAAATAARRTDRQSHADVAGTLCSSSVGERSGVAESVATPAGRPSEEEGEAPPPQTPPVGGSPIVASAPTLGTGGCGIVRTRCCRRRKPPYTRPRQRQRRGDAVAAALAGGAPRPPARIARYQRRERMKSQREKKLRVGDHVRGDRRHAASPPPPPSPPSAANGRGVGSGGGKAEDPPPPPPPSPSPTATGRIGGNADGEKASRGGDHDRGSGDAESPPPLPSPPQPPQPLLLPPPAAAAPPPPGQADRGSRGTRKAPRLPARPTVHRLVPGTSASHTTASRERTGRTGPCTARAHAGGRRGRRSAGCYCC</sequence>
<dbReference type="PANTHER" id="PTHR45691">
    <property type="entry name" value="PROTEIN DIAPHANOUS"/>
    <property type="match status" value="1"/>
</dbReference>
<feature type="compositionally biased region" description="Pro residues" evidence="1">
    <location>
        <begin position="778"/>
        <end position="806"/>
    </location>
</feature>
<gene>
    <name evidence="3" type="ORF">BU14_0187s0005</name>
</gene>
<feature type="compositionally biased region" description="Basic residues" evidence="1">
    <location>
        <begin position="231"/>
        <end position="241"/>
    </location>
</feature>
<evidence type="ECO:0000256" key="2">
    <source>
        <dbReference type="SAM" id="SignalP"/>
    </source>
</evidence>
<feature type="compositionally biased region" description="Gly residues" evidence="1">
    <location>
        <begin position="416"/>
        <end position="429"/>
    </location>
</feature>
<feature type="compositionally biased region" description="Pro residues" evidence="1">
    <location>
        <begin position="380"/>
        <end position="401"/>
    </location>
</feature>
<feature type="compositionally biased region" description="Low complexity" evidence="1">
    <location>
        <begin position="190"/>
        <end position="227"/>
    </location>
</feature>
<dbReference type="GO" id="GO:0016020">
    <property type="term" value="C:membrane"/>
    <property type="evidence" value="ECO:0007669"/>
    <property type="project" value="InterPro"/>
</dbReference>
<evidence type="ECO:0000313" key="3">
    <source>
        <dbReference type="EMBL" id="OSX76526.1"/>
    </source>
</evidence>
<feature type="compositionally biased region" description="Basic and acidic residues" evidence="1">
    <location>
        <begin position="759"/>
        <end position="774"/>
    </location>
</feature>
<feature type="compositionally biased region" description="Pro residues" evidence="1">
    <location>
        <begin position="738"/>
        <end position="747"/>
    </location>
</feature>
<dbReference type="InterPro" id="IPR051412">
    <property type="entry name" value="Formin_Homology_Diaphanous_sf"/>
</dbReference>
<dbReference type="Proteomes" id="UP000218209">
    <property type="component" value="Unassembled WGS sequence"/>
</dbReference>
<feature type="region of interest" description="Disordered" evidence="1">
    <location>
        <begin position="550"/>
        <end position="867"/>
    </location>
</feature>
<dbReference type="PRINTS" id="PR01582">
    <property type="entry name" value="KV33CHANNEL"/>
</dbReference>
<feature type="signal peptide" evidence="2">
    <location>
        <begin position="1"/>
        <end position="23"/>
    </location>
</feature>
<dbReference type="GO" id="GO:0005249">
    <property type="term" value="F:voltage-gated potassium channel activity"/>
    <property type="evidence" value="ECO:0007669"/>
    <property type="project" value="InterPro"/>
</dbReference>
<evidence type="ECO:0000313" key="4">
    <source>
        <dbReference type="Proteomes" id="UP000218209"/>
    </source>
</evidence>
<dbReference type="PANTHER" id="PTHR45691:SF6">
    <property type="entry name" value="PROTEIN DIAPHANOUS"/>
    <property type="match status" value="1"/>
</dbReference>
<keyword evidence="4" id="KW-1185">Reference proteome</keyword>
<proteinExistence type="predicted"/>
<accession>A0A1X6P6Y1</accession>
<reference evidence="3 4" key="1">
    <citation type="submission" date="2017-03" db="EMBL/GenBank/DDBJ databases">
        <title>WGS assembly of Porphyra umbilicalis.</title>
        <authorList>
            <person name="Brawley S.H."/>
            <person name="Blouin N.A."/>
            <person name="Ficko-Blean E."/>
            <person name="Wheeler G.L."/>
            <person name="Lohr M."/>
            <person name="Goodson H.V."/>
            <person name="Jenkins J.W."/>
            <person name="Blaby-Haas C.E."/>
            <person name="Helliwell K.E."/>
            <person name="Chan C."/>
            <person name="Marriage T."/>
            <person name="Bhattacharya D."/>
            <person name="Klein A.S."/>
            <person name="Badis Y."/>
            <person name="Brodie J."/>
            <person name="Cao Y."/>
            <person name="Collen J."/>
            <person name="Dittami S.M."/>
            <person name="Gachon C.M."/>
            <person name="Green B.R."/>
            <person name="Karpowicz S."/>
            <person name="Kim J.W."/>
            <person name="Kudahl U."/>
            <person name="Lin S."/>
            <person name="Michel G."/>
            <person name="Mittag M."/>
            <person name="Olson B.J."/>
            <person name="Pangilinan J."/>
            <person name="Peng Y."/>
            <person name="Qiu H."/>
            <person name="Shu S."/>
            <person name="Singer J.T."/>
            <person name="Smith A.G."/>
            <person name="Sprecher B.N."/>
            <person name="Wagner V."/>
            <person name="Wang W."/>
            <person name="Wang Z.-Y."/>
            <person name="Yan J."/>
            <person name="Yarish C."/>
            <person name="Zoeuner-Riek S."/>
            <person name="Zhuang Y."/>
            <person name="Zou Y."/>
            <person name="Lindquist E.A."/>
            <person name="Grimwood J."/>
            <person name="Barry K."/>
            <person name="Rokhsar D.S."/>
            <person name="Schmutz J."/>
            <person name="Stiller J.W."/>
            <person name="Grossman A.R."/>
            <person name="Prochnik S.E."/>
        </authorList>
    </citation>
    <scope>NUCLEOTIDE SEQUENCE [LARGE SCALE GENOMIC DNA]</scope>
    <source>
        <strain evidence="3">4086291</strain>
    </source>
</reference>
<dbReference type="AlphaFoldDB" id="A0A1X6P6Y1"/>